<accession>A0A815ZFD3</accession>
<dbReference type="EMBL" id="CAJOBA010040930">
    <property type="protein sequence ID" value="CAF4103663.1"/>
    <property type="molecule type" value="Genomic_DNA"/>
</dbReference>
<dbReference type="OrthoDB" id="421075at2759"/>
<keyword evidence="5" id="KW-1185">Reference proteome</keyword>
<dbReference type="Proteomes" id="UP000681722">
    <property type="component" value="Unassembled WGS sequence"/>
</dbReference>
<sequence length="332" mass="38015">MFLLKIPRTSHAKEGMLDKCRDYYRGNKQQLRNIDEFEHAYEPTKAIQWYTADMFIYKIVNKSLRTEDIDLLYLFRFYIIDLCQMLEQEYKVLQEFQNVTTFTLYRGLKMTSVDIENLNKNVGNLISTNGSTTRDINVAYMYADVGAKTNNEKIPTLFKINVNIQSQTNILANIGGISKFSDEAEVLFDLGSTFKINSVNYDKIERFWAVEMITTDEGEQITNEYITNTKSKALGSTTILTFGQLLANMDEPRKAQQYGENLLVNNTEFAVGIHHFLGLVYPLTKDYSKALDHLVHARNLFMNAVPPNFEFAAHVIPALIISTALKSSTNEV</sequence>
<proteinExistence type="predicted"/>
<dbReference type="EMBL" id="CAJNOK010019357">
    <property type="protein sequence ID" value="CAF1298130.1"/>
    <property type="molecule type" value="Genomic_DNA"/>
</dbReference>
<dbReference type="EMBL" id="CAJNOQ010031912">
    <property type="protein sequence ID" value="CAF1582542.1"/>
    <property type="molecule type" value="Genomic_DNA"/>
</dbReference>
<dbReference type="Proteomes" id="UP000682733">
    <property type="component" value="Unassembled WGS sequence"/>
</dbReference>
<organism evidence="2 5">
    <name type="scientific">Didymodactylos carnosus</name>
    <dbReference type="NCBI Taxonomy" id="1234261"/>
    <lineage>
        <taxon>Eukaryota</taxon>
        <taxon>Metazoa</taxon>
        <taxon>Spiralia</taxon>
        <taxon>Gnathifera</taxon>
        <taxon>Rotifera</taxon>
        <taxon>Eurotatoria</taxon>
        <taxon>Bdelloidea</taxon>
        <taxon>Philodinida</taxon>
        <taxon>Philodinidae</taxon>
        <taxon>Didymodactylos</taxon>
    </lineage>
</organism>
<dbReference type="EMBL" id="CAJOBC010097897">
    <property type="protein sequence ID" value="CAF4450666.1"/>
    <property type="molecule type" value="Genomic_DNA"/>
</dbReference>
<name>A0A815ZFD3_9BILA</name>
<dbReference type="Proteomes" id="UP000677228">
    <property type="component" value="Unassembled WGS sequence"/>
</dbReference>
<dbReference type="PROSITE" id="PS51996">
    <property type="entry name" value="TR_MART"/>
    <property type="match status" value="1"/>
</dbReference>
<dbReference type="Proteomes" id="UP000663829">
    <property type="component" value="Unassembled WGS sequence"/>
</dbReference>
<evidence type="ECO:0000313" key="2">
    <source>
        <dbReference type="EMBL" id="CAF1582542.1"/>
    </source>
</evidence>
<dbReference type="AlphaFoldDB" id="A0A815ZFD3"/>
<evidence type="ECO:0000313" key="3">
    <source>
        <dbReference type="EMBL" id="CAF4103663.1"/>
    </source>
</evidence>
<protein>
    <submittedName>
        <fullName evidence="2">Uncharacterized protein</fullName>
    </submittedName>
</protein>
<dbReference type="SUPFAM" id="SSF56399">
    <property type="entry name" value="ADP-ribosylation"/>
    <property type="match status" value="1"/>
</dbReference>
<evidence type="ECO:0000313" key="4">
    <source>
        <dbReference type="EMBL" id="CAF4450666.1"/>
    </source>
</evidence>
<comment type="caution">
    <text evidence="2">The sequence shown here is derived from an EMBL/GenBank/DDBJ whole genome shotgun (WGS) entry which is preliminary data.</text>
</comment>
<reference evidence="2" key="1">
    <citation type="submission" date="2021-02" db="EMBL/GenBank/DDBJ databases">
        <authorList>
            <person name="Nowell W R."/>
        </authorList>
    </citation>
    <scope>NUCLEOTIDE SEQUENCE</scope>
</reference>
<dbReference type="Gene3D" id="3.90.176.10">
    <property type="entry name" value="Toxin ADP-ribosyltransferase, Chain A, domain 1"/>
    <property type="match status" value="1"/>
</dbReference>
<evidence type="ECO:0000313" key="5">
    <source>
        <dbReference type="Proteomes" id="UP000663829"/>
    </source>
</evidence>
<evidence type="ECO:0000313" key="1">
    <source>
        <dbReference type="EMBL" id="CAF1298130.1"/>
    </source>
</evidence>
<gene>
    <name evidence="2" type="ORF">GPM918_LOCUS41194</name>
    <name evidence="1" type="ORF">OVA965_LOCUS28403</name>
    <name evidence="4" type="ORF">SRO942_LOCUS42218</name>
    <name evidence="3" type="ORF">TMI583_LOCUS29153</name>
</gene>